<dbReference type="RefSeq" id="WP_166156874.1">
    <property type="nucleotide sequence ID" value="NZ_JAAOIW010000024.1"/>
</dbReference>
<protein>
    <submittedName>
        <fullName evidence="3">Gfo/Idh/MocA family oxidoreductase</fullName>
    </submittedName>
</protein>
<dbReference type="InterPro" id="IPR055170">
    <property type="entry name" value="GFO_IDH_MocA-like_dom"/>
</dbReference>
<name>A0ABX0JEJ0_9BACL</name>
<sequence>MDTIKVGVVGTGFSAMAHIEALRRIPLVEVVGISGSSFDKGNEIARKLNIPKAYVSIDELIQDPDIQAVHNCTPNSLHFEINKQVLLAGKHLMSEKPLAINSEQSRELVELAEQADVISGVCFNYRHYPMVSQVKEMLETGKEGRINLVYGGYLQDWLLLDTDYSWRLDPQKNGSSRAVADIGSHWCDTVQYVLNKKITEVLADLKIIHPVRKKPKGQMTTFTSSDDVEREEIEITTEDYGTVLVHFEDGIQGVFTVSQVSAGRKNHLYFEIATDHSSFNWDQEKPNQLWVGKRAQSNEVMLRDPDLLLPNAASLTHYPGGHHEGWPDGLKNLFYDFYQKAADRQYKSSFATLSDGHRNMLLVEAILKSHQEKRWVQMEC</sequence>
<dbReference type="SUPFAM" id="SSF55347">
    <property type="entry name" value="Glyceraldehyde-3-phosphate dehydrogenase-like, C-terminal domain"/>
    <property type="match status" value="1"/>
</dbReference>
<organism evidence="3 4">
    <name type="scientific">Paenibacillus agricola</name>
    <dbReference type="NCBI Taxonomy" id="2716264"/>
    <lineage>
        <taxon>Bacteria</taxon>
        <taxon>Bacillati</taxon>
        <taxon>Bacillota</taxon>
        <taxon>Bacilli</taxon>
        <taxon>Bacillales</taxon>
        <taxon>Paenibacillaceae</taxon>
        <taxon>Paenibacillus</taxon>
    </lineage>
</organism>
<dbReference type="Gene3D" id="3.30.360.10">
    <property type="entry name" value="Dihydrodipicolinate Reductase, domain 2"/>
    <property type="match status" value="1"/>
</dbReference>
<keyword evidence="4" id="KW-1185">Reference proteome</keyword>
<dbReference type="InterPro" id="IPR036291">
    <property type="entry name" value="NAD(P)-bd_dom_sf"/>
</dbReference>
<gene>
    <name evidence="3" type="ORF">G9U52_35025</name>
</gene>
<dbReference type="EMBL" id="JAAOIW010000024">
    <property type="protein sequence ID" value="NHN34957.1"/>
    <property type="molecule type" value="Genomic_DNA"/>
</dbReference>
<evidence type="ECO:0000259" key="1">
    <source>
        <dbReference type="Pfam" id="PF01408"/>
    </source>
</evidence>
<dbReference type="Pfam" id="PF22725">
    <property type="entry name" value="GFO_IDH_MocA_C3"/>
    <property type="match status" value="1"/>
</dbReference>
<comment type="caution">
    <text evidence="3">The sequence shown here is derived from an EMBL/GenBank/DDBJ whole genome shotgun (WGS) entry which is preliminary data.</text>
</comment>
<dbReference type="InterPro" id="IPR000683">
    <property type="entry name" value="Gfo/Idh/MocA-like_OxRdtase_N"/>
</dbReference>
<accession>A0ABX0JEJ0</accession>
<evidence type="ECO:0000259" key="2">
    <source>
        <dbReference type="Pfam" id="PF22725"/>
    </source>
</evidence>
<evidence type="ECO:0000313" key="4">
    <source>
        <dbReference type="Proteomes" id="UP001165962"/>
    </source>
</evidence>
<dbReference type="PANTHER" id="PTHR43708:SF3">
    <property type="entry name" value="OXIDOREDUCTASE"/>
    <property type="match status" value="1"/>
</dbReference>
<reference evidence="3" key="1">
    <citation type="submission" date="2020-03" db="EMBL/GenBank/DDBJ databases">
        <title>Draft sequencing of Paenibacilllus sp. S3N08.</title>
        <authorList>
            <person name="Kim D.-U."/>
        </authorList>
    </citation>
    <scope>NUCLEOTIDE SEQUENCE</scope>
    <source>
        <strain evidence="3">S3N08</strain>
    </source>
</reference>
<dbReference type="Proteomes" id="UP001165962">
    <property type="component" value="Unassembled WGS sequence"/>
</dbReference>
<feature type="domain" description="GFO/IDH/MocA-like oxidoreductase" evidence="2">
    <location>
        <begin position="132"/>
        <end position="276"/>
    </location>
</feature>
<dbReference type="Gene3D" id="3.40.50.720">
    <property type="entry name" value="NAD(P)-binding Rossmann-like Domain"/>
    <property type="match status" value="1"/>
</dbReference>
<evidence type="ECO:0000313" key="3">
    <source>
        <dbReference type="EMBL" id="NHN34957.1"/>
    </source>
</evidence>
<dbReference type="InterPro" id="IPR051317">
    <property type="entry name" value="Gfo/Idh/MocA_oxidoreduct"/>
</dbReference>
<proteinExistence type="predicted"/>
<dbReference type="PANTHER" id="PTHR43708">
    <property type="entry name" value="CONSERVED EXPRESSED OXIDOREDUCTASE (EUROFUNG)"/>
    <property type="match status" value="1"/>
</dbReference>
<feature type="domain" description="Gfo/Idh/MocA-like oxidoreductase N-terminal" evidence="1">
    <location>
        <begin position="4"/>
        <end position="121"/>
    </location>
</feature>
<dbReference type="SUPFAM" id="SSF51735">
    <property type="entry name" value="NAD(P)-binding Rossmann-fold domains"/>
    <property type="match status" value="1"/>
</dbReference>
<dbReference type="Pfam" id="PF01408">
    <property type="entry name" value="GFO_IDH_MocA"/>
    <property type="match status" value="1"/>
</dbReference>